<protein>
    <recommendedName>
        <fullName evidence="2">DUF7054 domain-containing protein</fullName>
    </recommendedName>
</protein>
<evidence type="ECO:0000259" key="2">
    <source>
        <dbReference type="Pfam" id="PF23156"/>
    </source>
</evidence>
<evidence type="ECO:0000256" key="1">
    <source>
        <dbReference type="SAM" id="MobiDB-lite"/>
    </source>
</evidence>
<dbReference type="Proteomes" id="UP001642487">
    <property type="component" value="Chromosome 3"/>
</dbReference>
<organism evidence="3 4">
    <name type="scientific">Citrullus colocynthis</name>
    <name type="common">colocynth</name>
    <dbReference type="NCBI Taxonomy" id="252529"/>
    <lineage>
        <taxon>Eukaryota</taxon>
        <taxon>Viridiplantae</taxon>
        <taxon>Streptophyta</taxon>
        <taxon>Embryophyta</taxon>
        <taxon>Tracheophyta</taxon>
        <taxon>Spermatophyta</taxon>
        <taxon>Magnoliopsida</taxon>
        <taxon>eudicotyledons</taxon>
        <taxon>Gunneridae</taxon>
        <taxon>Pentapetalae</taxon>
        <taxon>rosids</taxon>
        <taxon>fabids</taxon>
        <taxon>Cucurbitales</taxon>
        <taxon>Cucurbitaceae</taxon>
        <taxon>Benincaseae</taxon>
        <taxon>Citrullus</taxon>
    </lineage>
</organism>
<dbReference type="InterPro" id="IPR040358">
    <property type="entry name" value="At4g22758-like"/>
</dbReference>
<feature type="region of interest" description="Disordered" evidence="1">
    <location>
        <begin position="105"/>
        <end position="125"/>
    </location>
</feature>
<evidence type="ECO:0000313" key="3">
    <source>
        <dbReference type="EMBL" id="CAK9318012.1"/>
    </source>
</evidence>
<dbReference type="PANTHER" id="PTHR33270">
    <property type="entry name" value="BNAC05G50380D PROTEIN"/>
    <property type="match status" value="1"/>
</dbReference>
<dbReference type="EMBL" id="OZ021737">
    <property type="protein sequence ID" value="CAK9318012.1"/>
    <property type="molecule type" value="Genomic_DNA"/>
</dbReference>
<proteinExistence type="predicted"/>
<dbReference type="Pfam" id="PF23156">
    <property type="entry name" value="DUF7054"/>
    <property type="match status" value="1"/>
</dbReference>
<evidence type="ECO:0000313" key="4">
    <source>
        <dbReference type="Proteomes" id="UP001642487"/>
    </source>
</evidence>
<dbReference type="PANTHER" id="PTHR33270:SF5">
    <property type="entry name" value="GB|AAC00605.1"/>
    <property type="match status" value="1"/>
</dbReference>
<gene>
    <name evidence="3" type="ORF">CITCOLO1_LOCUS9966</name>
</gene>
<dbReference type="InterPro" id="IPR055482">
    <property type="entry name" value="DUF7054"/>
</dbReference>
<feature type="domain" description="DUF7054" evidence="2">
    <location>
        <begin position="20"/>
        <end position="80"/>
    </location>
</feature>
<reference evidence="3 4" key="1">
    <citation type="submission" date="2024-03" db="EMBL/GenBank/DDBJ databases">
        <authorList>
            <person name="Gkanogiannis A."/>
            <person name="Becerra Lopez-Lavalle L."/>
        </authorList>
    </citation>
    <scope>NUCLEOTIDE SEQUENCE [LARGE SCALE GENOMIC DNA]</scope>
</reference>
<sequence>MKRSLSNNNKHIRDDEKGIKRVLITINVVGSSGPLRFVVNEEDSVCEVIHIALKSYARQARLPLLGTDATNFLLYSSNFDYPHAGSNYVPLVYKANALPLQFVSSSLHDPRGPPTPQTTSMDPRPLPKPLFQMTSFSSCLCHFVIPTGPPTAQTTNTIPDPKQLLRFRFSRFSIVDVADQRPTTPSPFPDLSQSHHIFQI</sequence>
<keyword evidence="4" id="KW-1185">Reference proteome</keyword>
<name>A0ABP0YDH3_9ROSI</name>
<accession>A0ABP0YDH3</accession>